<dbReference type="EMBL" id="JAKJXP020000109">
    <property type="protein sequence ID" value="KAK7745271.1"/>
    <property type="molecule type" value="Genomic_DNA"/>
</dbReference>
<evidence type="ECO:0000259" key="4">
    <source>
        <dbReference type="Pfam" id="PF07993"/>
    </source>
</evidence>
<dbReference type="InterPro" id="IPR013120">
    <property type="entry name" value="FAR_NAD-bd"/>
</dbReference>
<dbReference type="InterPro" id="IPR042099">
    <property type="entry name" value="ANL_N_sf"/>
</dbReference>
<evidence type="ECO:0000313" key="6">
    <source>
        <dbReference type="Proteomes" id="UP001320420"/>
    </source>
</evidence>
<feature type="domain" description="Thioester reductase (TE)" evidence="4">
    <location>
        <begin position="447"/>
        <end position="700"/>
    </location>
</feature>
<dbReference type="PANTHER" id="PTHR43439">
    <property type="entry name" value="PHENYLACETATE-COENZYME A LIGASE"/>
    <property type="match status" value="1"/>
</dbReference>
<dbReference type="Gene3D" id="3.40.50.720">
    <property type="entry name" value="NAD(P)-binding Rossmann-like Domain"/>
    <property type="match status" value="1"/>
</dbReference>
<dbReference type="SUPFAM" id="SSF56801">
    <property type="entry name" value="Acetyl-CoA synthetase-like"/>
    <property type="match status" value="1"/>
</dbReference>
<evidence type="ECO:0000313" key="5">
    <source>
        <dbReference type="EMBL" id="KAK7745271.1"/>
    </source>
</evidence>
<dbReference type="Proteomes" id="UP001320420">
    <property type="component" value="Unassembled WGS sequence"/>
</dbReference>
<dbReference type="SUPFAM" id="SSF51735">
    <property type="entry name" value="NAD(P)-binding Rossmann-fold domains"/>
    <property type="match status" value="1"/>
</dbReference>
<dbReference type="Pfam" id="PF23562">
    <property type="entry name" value="AMP-binding_C_3"/>
    <property type="match status" value="1"/>
</dbReference>
<dbReference type="AlphaFoldDB" id="A0AAN9UC76"/>
<sequence>MSSREEAGRQKKGSRDDEFGHRLIQNVIDDVARTNPHKECFSIPRSSDPADGWSAITFKQYANAINRVARLIIDGCGQPPSDSFPTIAYIGPNDARYLVMLVAAVKAGEALFISPRNPKEAQMNLFDKTQCRIMCFPASYRSTVEPWLQEREMSAVQIGPIDDCFRDIEVQPVPYDKDFEQAEPSILKDMSHSDDCIQALAKLKMVIFGGDVADIIVLSNGEKLNPTTIEEIIGRHSQVKAALVFGTGRFQPGLLIEPLEQPKDDEDASSLIKSIWPFILNANKQTVGHGQIARQLIMLTDPDKPFLYGGKGTVQRGSTLKQYEKAIDELFKKVDKIPDINSPSLDISSEEALTLSIVTMFQEMMGTEKAFEPETDLFAAGIDSLQVVNASRQLRSMINDGRTSRLEEDKKHELQIMRDLWKKYTQKVPVFTEGRPQPADDNQVILLTGSTGMLGSYLLDRMVQNAAVKKIICLNRAEDGGEEKQARAMHDRGLTSDYASKVEFWHSDLSRPDLGLPHDAFAYLLEVTDRVIHNAWEVNLNIPVASFEPHLRGIRHLADFAAQARKRVAVVFVSSISTVDRWVPAVPDHNDDARGRSESSKRSSTVPEERLEDLRIASSGYGRSKLIGSLILDDIAQAAGFPAAIVRIGQITGPEAEHGHWNKREWLPSLIASSLYLKALPAHLGSEQRVDWTPSETIADLVLDVGGVSQRVSADKIHGYYHGVNPSATTWDVLAPAVRAFYGESRIAELVGFGDWIDRLERSPVVDGNPAVRLVNLYRSKLDAYETRLGRGHVVLDMTRTLKRSPAMRSALAVTPRMMRHWCSQWGF</sequence>
<name>A0AAN9UC76_9PEZI</name>
<dbReference type="Pfam" id="PF07993">
    <property type="entry name" value="NAD_binding_4"/>
    <property type="match status" value="1"/>
</dbReference>
<dbReference type="Gene3D" id="3.40.50.12780">
    <property type="entry name" value="N-terminal domain of ligase-like"/>
    <property type="match status" value="1"/>
</dbReference>
<keyword evidence="1" id="KW-0596">Phosphopantetheine</keyword>
<comment type="caution">
    <text evidence="5">The sequence shown here is derived from an EMBL/GenBank/DDBJ whole genome shotgun (WGS) entry which is preliminary data.</text>
</comment>
<keyword evidence="6" id="KW-1185">Reference proteome</keyword>
<proteinExistence type="predicted"/>
<feature type="region of interest" description="Disordered" evidence="3">
    <location>
        <begin position="587"/>
        <end position="608"/>
    </location>
</feature>
<keyword evidence="2" id="KW-0597">Phosphoprotein</keyword>
<reference evidence="5 6" key="1">
    <citation type="submission" date="2024-02" db="EMBL/GenBank/DDBJ databases">
        <title>De novo assembly and annotation of 12 fungi associated with fruit tree decline syndrome in Ontario, Canada.</title>
        <authorList>
            <person name="Sulman M."/>
            <person name="Ellouze W."/>
            <person name="Ilyukhin E."/>
        </authorList>
    </citation>
    <scope>NUCLEOTIDE SEQUENCE [LARGE SCALE GENOMIC DNA]</scope>
    <source>
        <strain evidence="5 6">M11/M66-122</strain>
    </source>
</reference>
<dbReference type="PROSITE" id="PS00012">
    <property type="entry name" value="PHOSPHOPANTETHEINE"/>
    <property type="match status" value="1"/>
</dbReference>
<dbReference type="InterPro" id="IPR006162">
    <property type="entry name" value="Ppantetheine_attach_site"/>
</dbReference>
<evidence type="ECO:0000256" key="2">
    <source>
        <dbReference type="ARBA" id="ARBA00022553"/>
    </source>
</evidence>
<dbReference type="InterPro" id="IPR051414">
    <property type="entry name" value="Adenylate-forming_Reductase"/>
</dbReference>
<dbReference type="PANTHER" id="PTHR43439:SF2">
    <property type="entry name" value="ENZYME, PUTATIVE (JCVI)-RELATED"/>
    <property type="match status" value="1"/>
</dbReference>
<evidence type="ECO:0000256" key="3">
    <source>
        <dbReference type="SAM" id="MobiDB-lite"/>
    </source>
</evidence>
<evidence type="ECO:0000256" key="1">
    <source>
        <dbReference type="ARBA" id="ARBA00022450"/>
    </source>
</evidence>
<protein>
    <recommendedName>
        <fullName evidence="4">Thioester reductase (TE) domain-containing protein</fullName>
    </recommendedName>
</protein>
<feature type="compositionally biased region" description="Basic and acidic residues" evidence="3">
    <location>
        <begin position="588"/>
        <end position="608"/>
    </location>
</feature>
<accession>A0AAN9UC76</accession>
<dbReference type="InterPro" id="IPR036291">
    <property type="entry name" value="NAD(P)-bd_dom_sf"/>
</dbReference>
<organism evidence="5 6">
    <name type="scientific">Diatrype stigma</name>
    <dbReference type="NCBI Taxonomy" id="117547"/>
    <lineage>
        <taxon>Eukaryota</taxon>
        <taxon>Fungi</taxon>
        <taxon>Dikarya</taxon>
        <taxon>Ascomycota</taxon>
        <taxon>Pezizomycotina</taxon>
        <taxon>Sordariomycetes</taxon>
        <taxon>Xylariomycetidae</taxon>
        <taxon>Xylariales</taxon>
        <taxon>Diatrypaceae</taxon>
        <taxon>Diatrype</taxon>
    </lineage>
</organism>
<gene>
    <name evidence="5" type="ORF">SLS62_009824</name>
</gene>